<evidence type="ECO:0000313" key="2">
    <source>
        <dbReference type="Proteomes" id="UP001596274"/>
    </source>
</evidence>
<gene>
    <name evidence="1" type="ORF">ACFQDD_08220</name>
</gene>
<evidence type="ECO:0000313" key="1">
    <source>
        <dbReference type="EMBL" id="MFC6771498.1"/>
    </source>
</evidence>
<keyword evidence="2" id="KW-1185">Reference proteome</keyword>
<reference evidence="1 2" key="1">
    <citation type="journal article" date="2019" name="Int. J. Syst. Evol. Microbiol.">
        <title>The Global Catalogue of Microorganisms (GCM) 10K type strain sequencing project: providing services to taxonomists for standard genome sequencing and annotation.</title>
        <authorList>
            <consortium name="The Broad Institute Genomics Platform"/>
            <consortium name="The Broad Institute Genome Sequencing Center for Infectious Disease"/>
            <person name="Wu L."/>
            <person name="Ma J."/>
        </authorList>
    </citation>
    <scope>NUCLEOTIDE SEQUENCE [LARGE SCALE GENOMIC DNA]</scope>
    <source>
        <strain evidence="1 2">PJ61</strain>
    </source>
</reference>
<sequence length="40" mass="4174">MAGFDGRNEVAESAIVDVATVESGLTEPPIVFILRAELGV</sequence>
<dbReference type="Proteomes" id="UP001596274">
    <property type="component" value="Unassembled WGS sequence"/>
</dbReference>
<organism evidence="1 2">
    <name type="scientific">Halorubrum pallidum</name>
    <dbReference type="NCBI Taxonomy" id="1526114"/>
    <lineage>
        <taxon>Archaea</taxon>
        <taxon>Methanobacteriati</taxon>
        <taxon>Methanobacteriota</taxon>
        <taxon>Stenosarchaea group</taxon>
        <taxon>Halobacteria</taxon>
        <taxon>Halobacteriales</taxon>
        <taxon>Haloferacaceae</taxon>
        <taxon>Halorubrum</taxon>
    </lineage>
</organism>
<proteinExistence type="predicted"/>
<name>A0ABD5T7G4_9EURY</name>
<comment type="caution">
    <text evidence="1">The sequence shown here is derived from an EMBL/GenBank/DDBJ whole genome shotgun (WGS) entry which is preliminary data.</text>
</comment>
<dbReference type="EMBL" id="JBHSWT010000401">
    <property type="protein sequence ID" value="MFC6771498.1"/>
    <property type="molecule type" value="Genomic_DNA"/>
</dbReference>
<accession>A0ABD5T7G4</accession>
<dbReference type="AlphaFoldDB" id="A0ABD5T7G4"/>
<protein>
    <submittedName>
        <fullName evidence="1">Uncharacterized protein</fullName>
    </submittedName>
</protein>